<feature type="region of interest" description="Disordered" evidence="1">
    <location>
        <begin position="226"/>
        <end position="246"/>
    </location>
</feature>
<dbReference type="AlphaFoldDB" id="A0A2N1JBG9"/>
<dbReference type="PROSITE" id="PS50076">
    <property type="entry name" value="DNAJ_2"/>
    <property type="match status" value="1"/>
</dbReference>
<evidence type="ECO:0000256" key="1">
    <source>
        <dbReference type="SAM" id="MobiDB-lite"/>
    </source>
</evidence>
<evidence type="ECO:0000259" key="2">
    <source>
        <dbReference type="PROSITE" id="PS50076"/>
    </source>
</evidence>
<dbReference type="PANTHER" id="PTHR43948:SF10">
    <property type="entry name" value="MRJ, ISOFORM E"/>
    <property type="match status" value="1"/>
</dbReference>
<dbReference type="CDD" id="cd06257">
    <property type="entry name" value="DnaJ"/>
    <property type="match status" value="1"/>
</dbReference>
<feature type="compositionally biased region" description="Low complexity" evidence="1">
    <location>
        <begin position="226"/>
        <end position="239"/>
    </location>
</feature>
<dbReference type="Gene3D" id="1.10.287.110">
    <property type="entry name" value="DnaJ domain"/>
    <property type="match status" value="1"/>
</dbReference>
<dbReference type="InterPro" id="IPR036869">
    <property type="entry name" value="J_dom_sf"/>
</dbReference>
<dbReference type="GO" id="GO:0051087">
    <property type="term" value="F:protein-folding chaperone binding"/>
    <property type="evidence" value="ECO:0007669"/>
    <property type="project" value="TreeGrafter"/>
</dbReference>
<dbReference type="Pfam" id="PF00226">
    <property type="entry name" value="DnaJ"/>
    <property type="match status" value="1"/>
</dbReference>
<dbReference type="PRINTS" id="PR00625">
    <property type="entry name" value="JDOMAIN"/>
</dbReference>
<accession>A0A2N1JBG9</accession>
<feature type="region of interest" description="Disordered" evidence="1">
    <location>
        <begin position="277"/>
        <end position="323"/>
    </location>
</feature>
<reference evidence="3 4" key="1">
    <citation type="submission" date="2017-10" db="EMBL/GenBank/DDBJ databases">
        <title>A novel species of cold-tolerant Malassezia isolated from bats.</title>
        <authorList>
            <person name="Lorch J.M."/>
            <person name="Palmer J.M."/>
            <person name="Vanderwolf K.J."/>
            <person name="Schmidt K.Z."/>
            <person name="Verant M.L."/>
            <person name="Weller T.J."/>
            <person name="Blehert D.S."/>
        </authorList>
    </citation>
    <scope>NUCLEOTIDE SEQUENCE [LARGE SCALE GENOMIC DNA]</scope>
    <source>
        <strain evidence="3 4">NWHC:44797-103</strain>
    </source>
</reference>
<evidence type="ECO:0000313" key="3">
    <source>
        <dbReference type="EMBL" id="PKI83876.1"/>
    </source>
</evidence>
<organism evidence="3 4">
    <name type="scientific">Malassezia vespertilionis</name>
    <dbReference type="NCBI Taxonomy" id="2020962"/>
    <lineage>
        <taxon>Eukaryota</taxon>
        <taxon>Fungi</taxon>
        <taxon>Dikarya</taxon>
        <taxon>Basidiomycota</taxon>
        <taxon>Ustilaginomycotina</taxon>
        <taxon>Malasseziomycetes</taxon>
        <taxon>Malasseziales</taxon>
        <taxon>Malasseziaceae</taxon>
        <taxon>Malassezia</taxon>
    </lineage>
</organism>
<dbReference type="InterPro" id="IPR001623">
    <property type="entry name" value="DnaJ_domain"/>
</dbReference>
<proteinExistence type="predicted"/>
<keyword evidence="4" id="KW-1185">Reference proteome</keyword>
<protein>
    <recommendedName>
        <fullName evidence="2">J domain-containing protein</fullName>
    </recommendedName>
</protein>
<dbReference type="SMART" id="SM00271">
    <property type="entry name" value="DnaJ"/>
    <property type="match status" value="1"/>
</dbReference>
<dbReference type="GO" id="GO:0044183">
    <property type="term" value="F:protein folding chaperone"/>
    <property type="evidence" value="ECO:0007669"/>
    <property type="project" value="TreeGrafter"/>
</dbReference>
<dbReference type="EMBL" id="KZ454990">
    <property type="protein sequence ID" value="PKI83876.1"/>
    <property type="molecule type" value="Genomic_DNA"/>
</dbReference>
<dbReference type="GO" id="GO:0051082">
    <property type="term" value="F:unfolded protein binding"/>
    <property type="evidence" value="ECO:0007669"/>
    <property type="project" value="TreeGrafter"/>
</dbReference>
<dbReference type="STRING" id="2020962.A0A2N1JBG9"/>
<dbReference type="Proteomes" id="UP000232875">
    <property type="component" value="Unassembled WGS sequence"/>
</dbReference>
<dbReference type="InterPro" id="IPR018253">
    <property type="entry name" value="DnaJ_domain_CS"/>
</dbReference>
<dbReference type="PROSITE" id="PS00636">
    <property type="entry name" value="DNAJ_1"/>
    <property type="match status" value="1"/>
</dbReference>
<name>A0A2N1JBG9_9BASI</name>
<dbReference type="SUPFAM" id="SSF46565">
    <property type="entry name" value="Chaperone J-domain"/>
    <property type="match status" value="1"/>
</dbReference>
<gene>
    <name evidence="3" type="ORF">MVES_002236</name>
</gene>
<evidence type="ECO:0000313" key="4">
    <source>
        <dbReference type="Proteomes" id="UP000232875"/>
    </source>
</evidence>
<sequence length="323" mass="35510">MPMDWYAILEVEPTANATEIRTAYRKQALRSHPDRAAAHEKEDATSRFKMIAEAYEVLGDDRRRWEYDRFEYPLLNGEMGYDAFDNHASTSPTGHTFVWESSFDSARRANQGRPGPEGFGRGAFVDPFELFSWMFARDFHEMETRDTSLAASSNSPAFTDDPFGANGPFGMGMPMGAAPSTKADPFDHFGRAPGFGFNANPFNVLSGFPPTHTTGGMGNAQSMFSSSSNMSSFGGTSESRQTTVVNGRRETVITKRDAQGNETVRRISPSGETVLINGELQPTLGAAPKPAELTDQSGQASAPPVEAPREQPQAQKRKKWKLF</sequence>
<dbReference type="PANTHER" id="PTHR43948">
    <property type="entry name" value="DNAJ HOMOLOG SUBFAMILY B"/>
    <property type="match status" value="1"/>
</dbReference>
<feature type="domain" description="J" evidence="2">
    <location>
        <begin position="4"/>
        <end position="71"/>
    </location>
</feature>
<dbReference type="GO" id="GO:0005737">
    <property type="term" value="C:cytoplasm"/>
    <property type="evidence" value="ECO:0007669"/>
    <property type="project" value="TreeGrafter"/>
</dbReference>
<dbReference type="OrthoDB" id="10250354at2759"/>